<organism evidence="1 2">
    <name type="scientific">Marine Group III euryarchaeote</name>
    <dbReference type="NCBI Taxonomy" id="2173149"/>
    <lineage>
        <taxon>Archaea</taxon>
        <taxon>Methanobacteriati</taxon>
        <taxon>Thermoplasmatota</taxon>
        <taxon>Thermoplasmata</taxon>
        <taxon>Candidatus Thermoprofundales</taxon>
    </lineage>
</organism>
<dbReference type="Pfam" id="PF13238">
    <property type="entry name" value="AAA_18"/>
    <property type="match status" value="1"/>
</dbReference>
<dbReference type="PANTHER" id="PTHR41930:SF1">
    <property type="entry name" value="DEPHOSPHO-COA KINASE"/>
    <property type="match status" value="1"/>
</dbReference>
<dbReference type="Gene3D" id="3.40.50.300">
    <property type="entry name" value="P-loop containing nucleotide triphosphate hydrolases"/>
    <property type="match status" value="1"/>
</dbReference>
<evidence type="ECO:0000313" key="1">
    <source>
        <dbReference type="EMBL" id="HIA98320.1"/>
    </source>
</evidence>
<accession>A0A7J4D1K9</accession>
<dbReference type="AlphaFoldDB" id="A0A7J4D1K9"/>
<comment type="caution">
    <text evidence="1">The sequence shown here is derived from an EMBL/GenBank/DDBJ whole genome shotgun (WGS) entry which is preliminary data.</text>
</comment>
<dbReference type="EMBL" id="DTTC01000249">
    <property type="protein sequence ID" value="HIA98320.1"/>
    <property type="molecule type" value="Genomic_DNA"/>
</dbReference>
<name>A0A7J4D1K9_9ARCH</name>
<dbReference type="PANTHER" id="PTHR41930">
    <property type="entry name" value="UPF0200 PROTEIN MJ1399"/>
    <property type="match status" value="1"/>
</dbReference>
<evidence type="ECO:0000313" key="2">
    <source>
        <dbReference type="Proteomes" id="UP000589132"/>
    </source>
</evidence>
<sequence length="204" mass="22879">MFSEESLASIVKVQISEVSLAFYIIGLTGRNAAGKGAVANLLKERSFEYHSLSDTLRSELRKRGVEESRDELIRVGNELRSSGGSGILADLMIENVSTSANHIVDSIRNPSEADSLNRKYPNHEFYLISVDADPEIRFQRLKTRGRIGDSSTWEQFLHQEALEESDDPSKQQLLLTMKKADFSLDNSGTIEQLENQIDKIFEGL</sequence>
<evidence type="ECO:0008006" key="3">
    <source>
        <dbReference type="Google" id="ProtNLM"/>
    </source>
</evidence>
<dbReference type="SUPFAM" id="SSF52540">
    <property type="entry name" value="P-loop containing nucleoside triphosphate hydrolases"/>
    <property type="match status" value="1"/>
</dbReference>
<dbReference type="InterPro" id="IPR027417">
    <property type="entry name" value="P-loop_NTPase"/>
</dbReference>
<protein>
    <recommendedName>
        <fullName evidence="3">Dephospho-CoA kinase</fullName>
    </recommendedName>
</protein>
<reference evidence="2" key="1">
    <citation type="journal article" date="2019" name="bioRxiv">
        <title>Genome diversification in globally distributed novel marine Proteobacteria is linked to environmental adaptation.</title>
        <authorList>
            <person name="Zhou Z."/>
            <person name="Tran P.Q."/>
            <person name="Kieft K."/>
            <person name="Anantharaman K."/>
        </authorList>
    </citation>
    <scope>NUCLEOTIDE SEQUENCE [LARGE SCALE GENOMIC DNA]</scope>
</reference>
<dbReference type="Proteomes" id="UP000589132">
    <property type="component" value="Unassembled WGS sequence"/>
</dbReference>
<gene>
    <name evidence="1" type="ORF">EYO15_03985</name>
</gene>
<proteinExistence type="predicted"/>